<evidence type="ECO:0000313" key="1">
    <source>
        <dbReference type="EMBL" id="TNN44171.1"/>
    </source>
</evidence>
<sequence length="60" mass="6559">MTFPHRHANMLRSLWPAVSLSPTISATVWPPRGPPTKTVQGVVELGMCSADESPSYNITH</sequence>
<comment type="caution">
    <text evidence="1">The sequence shown here is derived from an EMBL/GenBank/DDBJ whole genome shotgun (WGS) entry which is preliminary data.</text>
</comment>
<dbReference type="AlphaFoldDB" id="A0A4Z2FT30"/>
<dbReference type="Proteomes" id="UP000314294">
    <property type="component" value="Unassembled WGS sequence"/>
</dbReference>
<keyword evidence="2" id="KW-1185">Reference proteome</keyword>
<accession>A0A4Z2FT30</accession>
<protein>
    <submittedName>
        <fullName evidence="1">Uncharacterized protein</fullName>
    </submittedName>
</protein>
<evidence type="ECO:0000313" key="2">
    <source>
        <dbReference type="Proteomes" id="UP000314294"/>
    </source>
</evidence>
<name>A0A4Z2FT30_9TELE</name>
<gene>
    <name evidence="1" type="ORF">EYF80_045616</name>
</gene>
<organism evidence="1 2">
    <name type="scientific">Liparis tanakae</name>
    <name type="common">Tanaka's snailfish</name>
    <dbReference type="NCBI Taxonomy" id="230148"/>
    <lineage>
        <taxon>Eukaryota</taxon>
        <taxon>Metazoa</taxon>
        <taxon>Chordata</taxon>
        <taxon>Craniata</taxon>
        <taxon>Vertebrata</taxon>
        <taxon>Euteleostomi</taxon>
        <taxon>Actinopterygii</taxon>
        <taxon>Neopterygii</taxon>
        <taxon>Teleostei</taxon>
        <taxon>Neoteleostei</taxon>
        <taxon>Acanthomorphata</taxon>
        <taxon>Eupercaria</taxon>
        <taxon>Perciformes</taxon>
        <taxon>Cottioidei</taxon>
        <taxon>Cottales</taxon>
        <taxon>Liparidae</taxon>
        <taxon>Liparis</taxon>
    </lineage>
</organism>
<reference evidence="1 2" key="1">
    <citation type="submission" date="2019-03" db="EMBL/GenBank/DDBJ databases">
        <title>First draft genome of Liparis tanakae, snailfish: a comprehensive survey of snailfish specific genes.</title>
        <authorList>
            <person name="Kim W."/>
            <person name="Song I."/>
            <person name="Jeong J.-H."/>
            <person name="Kim D."/>
            <person name="Kim S."/>
            <person name="Ryu S."/>
            <person name="Song J.Y."/>
            <person name="Lee S.K."/>
        </authorList>
    </citation>
    <scope>NUCLEOTIDE SEQUENCE [LARGE SCALE GENOMIC DNA]</scope>
    <source>
        <tissue evidence="1">Muscle</tissue>
    </source>
</reference>
<dbReference type="EMBL" id="SRLO01000919">
    <property type="protein sequence ID" value="TNN44171.1"/>
    <property type="molecule type" value="Genomic_DNA"/>
</dbReference>
<proteinExistence type="predicted"/>